<comment type="caution">
    <text evidence="3">The sequence shown here is derived from an EMBL/GenBank/DDBJ whole genome shotgun (WGS) entry which is preliminary data.</text>
</comment>
<keyword evidence="4" id="KW-1185">Reference proteome</keyword>
<dbReference type="GO" id="GO:0047389">
    <property type="term" value="F:glycerophosphocholine phosphodiesterase activity"/>
    <property type="evidence" value="ECO:0007669"/>
    <property type="project" value="TreeGrafter"/>
</dbReference>
<reference evidence="3" key="1">
    <citation type="submission" date="2018-11" db="EMBL/GenBank/DDBJ databases">
        <authorList>
            <person name="Alioto T."/>
            <person name="Alioto T."/>
        </authorList>
    </citation>
    <scope>NUCLEOTIDE SEQUENCE</scope>
</reference>
<dbReference type="PANTHER" id="PTHR22958">
    <property type="entry name" value="GLYCEROPHOSPHORYL DIESTER PHOSPHODIESTERASE"/>
    <property type="match status" value="1"/>
</dbReference>
<evidence type="ECO:0000259" key="2">
    <source>
        <dbReference type="PROSITE" id="PS51704"/>
    </source>
</evidence>
<evidence type="ECO:0000313" key="3">
    <source>
        <dbReference type="EMBL" id="VDI31138.1"/>
    </source>
</evidence>
<organism evidence="3 4">
    <name type="scientific">Mytilus galloprovincialis</name>
    <name type="common">Mediterranean mussel</name>
    <dbReference type="NCBI Taxonomy" id="29158"/>
    <lineage>
        <taxon>Eukaryota</taxon>
        <taxon>Metazoa</taxon>
        <taxon>Spiralia</taxon>
        <taxon>Lophotrochozoa</taxon>
        <taxon>Mollusca</taxon>
        <taxon>Bivalvia</taxon>
        <taxon>Autobranchia</taxon>
        <taxon>Pteriomorphia</taxon>
        <taxon>Mytilida</taxon>
        <taxon>Mytiloidea</taxon>
        <taxon>Mytilidae</taxon>
        <taxon>Mytilinae</taxon>
        <taxon>Mytilus</taxon>
    </lineage>
</organism>
<dbReference type="GO" id="GO:0046475">
    <property type="term" value="P:glycerophospholipid catabolic process"/>
    <property type="evidence" value="ECO:0007669"/>
    <property type="project" value="TreeGrafter"/>
</dbReference>
<dbReference type="PANTHER" id="PTHR22958:SF1">
    <property type="entry name" value="GLYCEROPHOSPHOCHOLINE PHOSPHODIESTERASE GPCPD1"/>
    <property type="match status" value="1"/>
</dbReference>
<evidence type="ECO:0000313" key="4">
    <source>
        <dbReference type="Proteomes" id="UP000596742"/>
    </source>
</evidence>
<dbReference type="InterPro" id="IPR030395">
    <property type="entry name" value="GP_PDE_dom"/>
</dbReference>
<dbReference type="SUPFAM" id="SSF51695">
    <property type="entry name" value="PLC-like phosphodiesterases"/>
    <property type="match status" value="1"/>
</dbReference>
<name>A0A8B6EB46_MYTGA</name>
<dbReference type="OrthoDB" id="1058301at2759"/>
<keyword evidence="1" id="KW-0378">Hydrolase</keyword>
<proteinExistence type="predicted"/>
<sequence length="200" mass="22826">MEQLDGTFEEINFFDRNKYVDTILRCVFQNAKSRRIVFSSFDPDTCVLLRLKQNKYPVLFLTTGESLLPNDYSDPRASKASMGISFVNFADLLGIDIDSKFILQHPELIKDIKKSGQVLFCWGEDNNDSNVINQLRQSGVDGIIYDRIDRFKGTKENVFKIEKRLKDSTVLQPVDGEVNVDEMNNCSTSLSESDFSEPNT</sequence>
<dbReference type="Pfam" id="PF03009">
    <property type="entry name" value="GDPD"/>
    <property type="match status" value="1"/>
</dbReference>
<dbReference type="InterPro" id="IPR017946">
    <property type="entry name" value="PLC-like_Pdiesterase_TIM-brl"/>
</dbReference>
<feature type="domain" description="GP-PDE" evidence="2">
    <location>
        <begin position="1"/>
        <end position="155"/>
    </location>
</feature>
<dbReference type="Proteomes" id="UP000596742">
    <property type="component" value="Unassembled WGS sequence"/>
</dbReference>
<dbReference type="PROSITE" id="PS51704">
    <property type="entry name" value="GP_PDE"/>
    <property type="match status" value="1"/>
</dbReference>
<accession>A0A8B6EB46</accession>
<dbReference type="EMBL" id="UYJE01004763">
    <property type="protein sequence ID" value="VDI31138.1"/>
    <property type="molecule type" value="Genomic_DNA"/>
</dbReference>
<gene>
    <name evidence="3" type="ORF">MGAL_10B057925</name>
</gene>
<dbReference type="InterPro" id="IPR051578">
    <property type="entry name" value="GDPD"/>
</dbReference>
<evidence type="ECO:0000256" key="1">
    <source>
        <dbReference type="ARBA" id="ARBA00022801"/>
    </source>
</evidence>
<protein>
    <recommendedName>
        <fullName evidence="2">GP-PDE domain-containing protein</fullName>
    </recommendedName>
</protein>
<dbReference type="AlphaFoldDB" id="A0A8B6EB46"/>
<dbReference type="Gene3D" id="3.20.20.190">
    <property type="entry name" value="Phosphatidylinositol (PI) phosphodiesterase"/>
    <property type="match status" value="1"/>
</dbReference>